<dbReference type="EMBL" id="JBFALK010000044">
    <property type="protein sequence ID" value="MEV0975117.1"/>
    <property type="molecule type" value="Genomic_DNA"/>
</dbReference>
<reference evidence="2 3" key="1">
    <citation type="submission" date="2024-06" db="EMBL/GenBank/DDBJ databases">
        <title>The Natural Products Discovery Center: Release of the First 8490 Sequenced Strains for Exploring Actinobacteria Biosynthetic Diversity.</title>
        <authorList>
            <person name="Kalkreuter E."/>
            <person name="Kautsar S.A."/>
            <person name="Yang D."/>
            <person name="Bader C.D."/>
            <person name="Teijaro C.N."/>
            <person name="Fluegel L."/>
            <person name="Davis C.M."/>
            <person name="Simpson J.R."/>
            <person name="Lauterbach L."/>
            <person name="Steele A.D."/>
            <person name="Gui C."/>
            <person name="Meng S."/>
            <person name="Li G."/>
            <person name="Viehrig K."/>
            <person name="Ye F."/>
            <person name="Su P."/>
            <person name="Kiefer A.F."/>
            <person name="Nichols A."/>
            <person name="Cepeda A.J."/>
            <person name="Yan W."/>
            <person name="Fan B."/>
            <person name="Jiang Y."/>
            <person name="Adhikari A."/>
            <person name="Zheng C.-J."/>
            <person name="Schuster L."/>
            <person name="Cowan T.M."/>
            <person name="Smanski M.J."/>
            <person name="Chevrette M.G."/>
            <person name="De Carvalho L.P.S."/>
            <person name="Shen B."/>
        </authorList>
    </citation>
    <scope>NUCLEOTIDE SEQUENCE [LARGE SCALE GENOMIC DNA]</scope>
    <source>
        <strain evidence="2 3">NPDC050100</strain>
    </source>
</reference>
<dbReference type="InterPro" id="IPR024473">
    <property type="entry name" value="Transposases_IS4_N"/>
</dbReference>
<protein>
    <submittedName>
        <fullName evidence="2">Transposase domain-containing protein</fullName>
    </submittedName>
</protein>
<dbReference type="Proteomes" id="UP001551675">
    <property type="component" value="Unassembled WGS sequence"/>
</dbReference>
<evidence type="ECO:0000259" key="1">
    <source>
        <dbReference type="Pfam" id="PF13006"/>
    </source>
</evidence>
<comment type="caution">
    <text evidence="2">The sequence shown here is derived from an EMBL/GenBank/DDBJ whole genome shotgun (WGS) entry which is preliminary data.</text>
</comment>
<sequence length="197" mass="21771">MIDQDPPEPEVPLPTDSATITLTRTLMVADGVFAPGHLGELTQHLPFELVDAVLEDTGKTQRRLRNLPSRVGVYFVLALGLFPELGYLGVWGKLVAALEGLAVPRPSEKALRDLRRWVGAAPLRALFDIVAGPLAQSGTPGTRYRRWRTVAFDGRSSIKVSDAERNRSWLAKIRYRLGWADYPTVMLMTLVETAHAA</sequence>
<organism evidence="2 3">
    <name type="scientific">Microtetraspora glauca</name>
    <dbReference type="NCBI Taxonomy" id="1996"/>
    <lineage>
        <taxon>Bacteria</taxon>
        <taxon>Bacillati</taxon>
        <taxon>Actinomycetota</taxon>
        <taxon>Actinomycetes</taxon>
        <taxon>Streptosporangiales</taxon>
        <taxon>Streptosporangiaceae</taxon>
        <taxon>Microtetraspora</taxon>
    </lineage>
</organism>
<proteinExistence type="predicted"/>
<name>A0ABV3GUZ8_MICGL</name>
<accession>A0ABV3GUZ8</accession>
<feature type="domain" description="Transposase IS4 N-terminal" evidence="1">
    <location>
        <begin position="35"/>
        <end position="128"/>
    </location>
</feature>
<keyword evidence="3" id="KW-1185">Reference proteome</keyword>
<gene>
    <name evidence="2" type="ORF">AB0I59_41560</name>
</gene>
<evidence type="ECO:0000313" key="2">
    <source>
        <dbReference type="EMBL" id="MEV0975117.1"/>
    </source>
</evidence>
<dbReference type="Pfam" id="PF13006">
    <property type="entry name" value="Nterm_IS4"/>
    <property type="match status" value="1"/>
</dbReference>
<evidence type="ECO:0000313" key="3">
    <source>
        <dbReference type="Proteomes" id="UP001551675"/>
    </source>
</evidence>